<evidence type="ECO:0000313" key="3">
    <source>
        <dbReference type="EMBL" id="KAJ1914491.1"/>
    </source>
</evidence>
<feature type="domain" description="DUF3752" evidence="2">
    <location>
        <begin position="147"/>
        <end position="324"/>
    </location>
</feature>
<proteinExistence type="predicted"/>
<feature type="compositionally biased region" description="Low complexity" evidence="1">
    <location>
        <begin position="1"/>
        <end position="12"/>
    </location>
</feature>
<dbReference type="InterPro" id="IPR022226">
    <property type="entry name" value="DUF3752"/>
</dbReference>
<dbReference type="PANTHER" id="PTHR46370:SF1">
    <property type="entry name" value="GPALPP MOTIFS-CONTAINING PROTEIN 1"/>
    <property type="match status" value="1"/>
</dbReference>
<feature type="compositionally biased region" description="Basic residues" evidence="1">
    <location>
        <begin position="264"/>
        <end position="275"/>
    </location>
</feature>
<protein>
    <recommendedName>
        <fullName evidence="2">DUF3752 domain-containing protein</fullName>
    </recommendedName>
</protein>
<comment type="caution">
    <text evidence="3">The sequence shown here is derived from an EMBL/GenBank/DDBJ whole genome shotgun (WGS) entry which is preliminary data.</text>
</comment>
<accession>A0A9W7ZQK0</accession>
<dbReference type="OrthoDB" id="73491at2759"/>
<feature type="compositionally biased region" description="Low complexity" evidence="1">
    <location>
        <begin position="96"/>
        <end position="107"/>
    </location>
</feature>
<feature type="region of interest" description="Disordered" evidence="1">
    <location>
        <begin position="1"/>
        <end position="305"/>
    </location>
</feature>
<dbReference type="EMBL" id="JANBPU010000195">
    <property type="protein sequence ID" value="KAJ1914491.1"/>
    <property type="molecule type" value="Genomic_DNA"/>
</dbReference>
<feature type="compositionally biased region" description="Polar residues" evidence="1">
    <location>
        <begin position="131"/>
        <end position="140"/>
    </location>
</feature>
<dbReference type="Proteomes" id="UP001150538">
    <property type="component" value="Unassembled WGS sequence"/>
</dbReference>
<feature type="compositionally biased region" description="Basic and acidic residues" evidence="1">
    <location>
        <begin position="192"/>
        <end position="236"/>
    </location>
</feature>
<evidence type="ECO:0000256" key="1">
    <source>
        <dbReference type="SAM" id="MobiDB-lite"/>
    </source>
</evidence>
<dbReference type="Pfam" id="PF12572">
    <property type="entry name" value="DUF3752"/>
    <property type="match status" value="1"/>
</dbReference>
<keyword evidence="4" id="KW-1185">Reference proteome</keyword>
<evidence type="ECO:0000259" key="2">
    <source>
        <dbReference type="Pfam" id="PF12572"/>
    </source>
</evidence>
<name>A0A9W7ZQK0_9FUNG</name>
<feature type="compositionally biased region" description="Basic and acidic residues" evidence="1">
    <location>
        <begin position="254"/>
        <end position="263"/>
    </location>
</feature>
<dbReference type="AlphaFoldDB" id="A0A9W7ZQK0"/>
<gene>
    <name evidence="3" type="ORF">H4219_004765</name>
</gene>
<organism evidence="3 4">
    <name type="scientific">Mycoemilia scoparia</name>
    <dbReference type="NCBI Taxonomy" id="417184"/>
    <lineage>
        <taxon>Eukaryota</taxon>
        <taxon>Fungi</taxon>
        <taxon>Fungi incertae sedis</taxon>
        <taxon>Zoopagomycota</taxon>
        <taxon>Kickxellomycotina</taxon>
        <taxon>Kickxellomycetes</taxon>
        <taxon>Kickxellales</taxon>
        <taxon>Kickxellaceae</taxon>
        <taxon>Mycoemilia</taxon>
    </lineage>
</organism>
<feature type="compositionally biased region" description="Basic and acidic residues" evidence="1">
    <location>
        <begin position="288"/>
        <end position="305"/>
    </location>
</feature>
<reference evidence="3" key="1">
    <citation type="submission" date="2022-07" db="EMBL/GenBank/DDBJ databases">
        <title>Phylogenomic reconstructions and comparative analyses of Kickxellomycotina fungi.</title>
        <authorList>
            <person name="Reynolds N.K."/>
            <person name="Stajich J.E."/>
            <person name="Barry K."/>
            <person name="Grigoriev I.V."/>
            <person name="Crous P."/>
            <person name="Smith M.E."/>
        </authorList>
    </citation>
    <scope>NUCLEOTIDE SEQUENCE</scope>
    <source>
        <strain evidence="3">NBRC 100468</strain>
    </source>
</reference>
<dbReference type="InterPro" id="IPR046331">
    <property type="entry name" value="GPAM1-like"/>
</dbReference>
<feature type="compositionally biased region" description="Basic and acidic residues" evidence="1">
    <location>
        <begin position="154"/>
        <end position="176"/>
    </location>
</feature>
<dbReference type="PANTHER" id="PTHR46370">
    <property type="entry name" value="GPALPP MOTIFS-CONTAINING PROTEIN 1"/>
    <property type="match status" value="1"/>
</dbReference>
<sequence length="333" mass="38178">MSPRSDSSSDSDAYIPDLPPDLIAKRKTAKEAPTQPTLTAKPKTTDGVIKGPILPGQVQNNNDDSEDDAIVGPSVALANDSSMGVEDQAIEQFVSRQQNRLQSQKNQQSKDDEPNTGNKRGEWMLIAPEGSPSTSGNATSKLGIVFDKSWTETPQERQKRMEEQAKRALEEHEKNGGIEIEYVKKHHRRRGRGGDEGDEERKVVLSKEDQEKEKYIEEYNKRERPKSLLEQHLEKRNKGKKKSSRRHRSRSRSPRRDRDIDSRRSKHSSSSRRGNRGYSDDDSSDNDEWSRRRFNRDRDMAVSKVDMQRQRKMLAEIGDLKNKFASSHHQKFL</sequence>
<evidence type="ECO:0000313" key="4">
    <source>
        <dbReference type="Proteomes" id="UP001150538"/>
    </source>
</evidence>
<feature type="compositionally biased region" description="Basic residues" evidence="1">
    <location>
        <begin position="237"/>
        <end position="253"/>
    </location>
</feature>